<dbReference type="GO" id="GO:0000786">
    <property type="term" value="C:nucleosome"/>
    <property type="evidence" value="ECO:0007669"/>
    <property type="project" value="InterPro"/>
</dbReference>
<dbReference type="InterPro" id="IPR036388">
    <property type="entry name" value="WH-like_DNA-bd_sf"/>
</dbReference>
<dbReference type="InterPro" id="IPR005819">
    <property type="entry name" value="H1/H5"/>
</dbReference>
<gene>
    <name evidence="10" type="ORF">BBRV_LOCUS3840</name>
</gene>
<organism evidence="10">
    <name type="scientific">Bracon brevicornis</name>
    <dbReference type="NCBI Taxonomy" id="1563983"/>
    <lineage>
        <taxon>Eukaryota</taxon>
        <taxon>Metazoa</taxon>
        <taxon>Ecdysozoa</taxon>
        <taxon>Arthropoda</taxon>
        <taxon>Hexapoda</taxon>
        <taxon>Insecta</taxon>
        <taxon>Pterygota</taxon>
        <taxon>Neoptera</taxon>
        <taxon>Endopterygota</taxon>
        <taxon>Hymenoptera</taxon>
        <taxon>Apocrita</taxon>
        <taxon>Ichneumonoidea</taxon>
        <taxon>Braconidae</taxon>
        <taxon>Braconinae</taxon>
        <taxon>Bracon</taxon>
    </lineage>
</organism>
<dbReference type="GO" id="GO:0003690">
    <property type="term" value="F:double-stranded DNA binding"/>
    <property type="evidence" value="ECO:0007669"/>
    <property type="project" value="TreeGrafter"/>
</dbReference>
<evidence type="ECO:0000256" key="6">
    <source>
        <dbReference type="ARBA" id="ARBA00023242"/>
    </source>
</evidence>
<dbReference type="Pfam" id="PF00538">
    <property type="entry name" value="Linker_histone"/>
    <property type="match status" value="1"/>
</dbReference>
<evidence type="ECO:0000256" key="3">
    <source>
        <dbReference type="ARBA" id="ARBA00004286"/>
    </source>
</evidence>
<feature type="region of interest" description="Disordered" evidence="8">
    <location>
        <begin position="113"/>
        <end position="175"/>
    </location>
</feature>
<evidence type="ECO:0000256" key="2">
    <source>
        <dbReference type="ARBA" id="ARBA00004123"/>
    </source>
</evidence>
<dbReference type="InterPro" id="IPR005818">
    <property type="entry name" value="Histone_H1/H5_H15"/>
</dbReference>
<feature type="domain" description="H15" evidence="9">
    <location>
        <begin position="17"/>
        <end position="91"/>
    </location>
</feature>
<dbReference type="CDD" id="cd00073">
    <property type="entry name" value="H15"/>
    <property type="match status" value="1"/>
</dbReference>
<proteinExistence type="inferred from homology"/>
<dbReference type="PROSITE" id="PS51504">
    <property type="entry name" value="H15"/>
    <property type="match status" value="1"/>
</dbReference>
<dbReference type="PRINTS" id="PR00624">
    <property type="entry name" value="HISTONEH5"/>
</dbReference>
<evidence type="ECO:0000256" key="7">
    <source>
        <dbReference type="RuleBase" id="RU003894"/>
    </source>
</evidence>
<evidence type="ECO:0000256" key="5">
    <source>
        <dbReference type="ARBA" id="ARBA00023125"/>
    </source>
</evidence>
<keyword evidence="5 7" id="KW-0238">DNA-binding</keyword>
<dbReference type="GO" id="GO:0030261">
    <property type="term" value="P:chromosome condensation"/>
    <property type="evidence" value="ECO:0007669"/>
    <property type="project" value="TreeGrafter"/>
</dbReference>
<comment type="function">
    <text evidence="1">Histones H1 are necessary for the condensation of nucleosome chains into higher-order structures.</text>
</comment>
<reference evidence="10" key="1">
    <citation type="submission" date="2020-07" db="EMBL/GenBank/DDBJ databases">
        <authorList>
            <person name="Ferguson B K."/>
        </authorList>
    </citation>
    <scope>NUCLEOTIDE SEQUENCE</scope>
    <source>
        <strain evidence="10">L06</strain>
    </source>
</reference>
<dbReference type="GO" id="GO:0006334">
    <property type="term" value="P:nucleosome assembly"/>
    <property type="evidence" value="ECO:0007669"/>
    <property type="project" value="InterPro"/>
</dbReference>
<dbReference type="GO" id="GO:0030527">
    <property type="term" value="F:structural constituent of chromatin"/>
    <property type="evidence" value="ECO:0007669"/>
    <property type="project" value="InterPro"/>
</dbReference>
<dbReference type="SUPFAM" id="SSF46785">
    <property type="entry name" value="Winged helix' DNA-binding domain"/>
    <property type="match status" value="1"/>
</dbReference>
<evidence type="ECO:0000256" key="4">
    <source>
        <dbReference type="ARBA" id="ARBA00022454"/>
    </source>
</evidence>
<evidence type="ECO:0000259" key="9">
    <source>
        <dbReference type="PROSITE" id="PS51504"/>
    </source>
</evidence>
<evidence type="ECO:0000256" key="1">
    <source>
        <dbReference type="ARBA" id="ARBA00002809"/>
    </source>
</evidence>
<dbReference type="FunFam" id="1.10.10.10:FF:000140">
    <property type="entry name" value="Histone H1.0"/>
    <property type="match status" value="1"/>
</dbReference>
<dbReference type="InterPro" id="IPR036390">
    <property type="entry name" value="WH_DNA-bd_sf"/>
</dbReference>
<dbReference type="GO" id="GO:0045910">
    <property type="term" value="P:negative regulation of DNA recombination"/>
    <property type="evidence" value="ECO:0007669"/>
    <property type="project" value="TreeGrafter"/>
</dbReference>
<dbReference type="EMBL" id="CADCXW020000001">
    <property type="protein sequence ID" value="CAD1529300.1"/>
    <property type="molecule type" value="Genomic_DNA"/>
</dbReference>
<sequence>MSKVTPVTSTSSVRRSVHPTTSVMVTTAIKTLSERNGSSMHAIKKFMAQEYNIDVDARSHLIKKALKEGVASGDIIQTTGIGASGSFKLSKASKSKTSVHREVEQAPRVKVVKRVEKKLPRKTISPKKMAKKPRAIDVTSAKSPKSKKTIKSPTSKPKTPKPKKAPVKTNKKVES</sequence>
<feature type="compositionally biased region" description="Basic residues" evidence="8">
    <location>
        <begin position="119"/>
        <end position="133"/>
    </location>
</feature>
<accession>A0A6V7HUK0</accession>
<dbReference type="GO" id="GO:0005634">
    <property type="term" value="C:nucleus"/>
    <property type="evidence" value="ECO:0007669"/>
    <property type="project" value="UniProtKB-SubCell"/>
</dbReference>
<dbReference type="AlphaFoldDB" id="A0A6V7HUK0"/>
<dbReference type="PANTHER" id="PTHR11467">
    <property type="entry name" value="HISTONE H1"/>
    <property type="match status" value="1"/>
</dbReference>
<keyword evidence="4 7" id="KW-0158">Chromosome</keyword>
<dbReference type="PANTHER" id="PTHR11467:SF20">
    <property type="entry name" value="H15 DOMAIN-CONTAINING PROTEIN-RELATED"/>
    <property type="match status" value="1"/>
</dbReference>
<comment type="similarity">
    <text evidence="7">Belongs to the histone H1/H5 family.</text>
</comment>
<dbReference type="SMART" id="SM00526">
    <property type="entry name" value="H15"/>
    <property type="match status" value="1"/>
</dbReference>
<comment type="subcellular location">
    <subcellularLocation>
        <location evidence="3">Chromosome</location>
    </subcellularLocation>
    <subcellularLocation>
        <location evidence="2 7">Nucleus</location>
    </subcellularLocation>
</comment>
<dbReference type="Gene3D" id="1.10.10.10">
    <property type="entry name" value="Winged helix-like DNA-binding domain superfamily/Winged helix DNA-binding domain"/>
    <property type="match status" value="1"/>
</dbReference>
<dbReference type="GO" id="GO:0031492">
    <property type="term" value="F:nucleosomal DNA binding"/>
    <property type="evidence" value="ECO:0007669"/>
    <property type="project" value="TreeGrafter"/>
</dbReference>
<feature type="region of interest" description="Disordered" evidence="8">
    <location>
        <begin position="86"/>
        <end position="105"/>
    </location>
</feature>
<name>A0A6V7HUK0_9HYME</name>
<evidence type="ECO:0000256" key="8">
    <source>
        <dbReference type="SAM" id="MobiDB-lite"/>
    </source>
</evidence>
<protein>
    <recommendedName>
        <fullName evidence="9">H15 domain-containing protein</fullName>
    </recommendedName>
</protein>
<evidence type="ECO:0000313" key="10">
    <source>
        <dbReference type="EMBL" id="CAD1529300.1"/>
    </source>
</evidence>
<keyword evidence="6 7" id="KW-0539">Nucleus</keyword>
<feature type="compositionally biased region" description="Basic residues" evidence="8">
    <location>
        <begin position="158"/>
        <end position="175"/>
    </location>
</feature>